<dbReference type="EMBL" id="GAMC01013630">
    <property type="protein sequence ID" value="JAB92925.1"/>
    <property type="molecule type" value="mRNA"/>
</dbReference>
<reference evidence="6" key="2">
    <citation type="journal article" date="2014" name="BMC Genomics">
        <title>A genomic perspective to assessing quality of mass-reared SIT flies used in Mediterranean fruit fly (Ceratitis capitata) eradication in California.</title>
        <authorList>
            <person name="Calla B."/>
            <person name="Hall B."/>
            <person name="Hou S."/>
            <person name="Geib S.M."/>
        </authorList>
    </citation>
    <scope>NUCLEOTIDE SEQUENCE</scope>
</reference>
<dbReference type="InterPro" id="IPR036116">
    <property type="entry name" value="FN3_sf"/>
</dbReference>
<keyword evidence="4" id="KW-0732">Signal</keyword>
<keyword evidence="1" id="KW-0677">Repeat</keyword>
<evidence type="ECO:0000256" key="4">
    <source>
        <dbReference type="SAM" id="SignalP"/>
    </source>
</evidence>
<dbReference type="SMART" id="SM00060">
    <property type="entry name" value="FN3"/>
    <property type="match status" value="4"/>
</dbReference>
<dbReference type="InterPro" id="IPR013783">
    <property type="entry name" value="Ig-like_fold"/>
</dbReference>
<name>W8AVJ8_CERCA</name>
<dbReference type="PANTHER" id="PTHR46708:SF2">
    <property type="entry name" value="FIBRONECTIN TYPE-III DOMAIN-CONTAINING PROTEIN"/>
    <property type="match status" value="1"/>
</dbReference>
<feature type="signal peptide" evidence="4">
    <location>
        <begin position="1"/>
        <end position="25"/>
    </location>
</feature>
<dbReference type="Gene3D" id="2.60.40.10">
    <property type="entry name" value="Immunoglobulins"/>
    <property type="match status" value="6"/>
</dbReference>
<feature type="domain" description="Fibronectin type-III" evidence="5">
    <location>
        <begin position="630"/>
        <end position="735"/>
    </location>
</feature>
<keyword evidence="3" id="KW-0472">Membrane</keyword>
<feature type="chain" id="PRO_5004905813" evidence="4">
    <location>
        <begin position="26"/>
        <end position="1098"/>
    </location>
</feature>
<accession>W8AVJ8</accession>
<dbReference type="SUPFAM" id="SSF49265">
    <property type="entry name" value="Fibronectin type III"/>
    <property type="match status" value="4"/>
</dbReference>
<keyword evidence="3" id="KW-1133">Transmembrane helix</keyword>
<proteinExistence type="evidence at transcript level"/>
<feature type="region of interest" description="Disordered" evidence="2">
    <location>
        <begin position="951"/>
        <end position="972"/>
    </location>
</feature>
<sequence>MNMKCCLFAILYCILTQWMILKVYAQSPGETSPRIVLQIGDSANITCRMNLKMFDGENSSSLYFTTDDSNHQAVHTNVKIINETTIAYTLKNATEQYTIYTCKSGQYAIATTDVIVGTKPTKVEDFSCQAFDYTYMICSFTIPKNTVPTTYNLKYVAENANYILNCIKLVREGDRATCNFTLEDGSYKRDFEFYNFRLTSNNTLGSLNQSFTINHKEIVKPAITNYQVSEITTNSCALKWEMLHYYPYKRNGLQMEVHIQSPHYENLKVHICKKCNNHAVFNLFIDDLPYAYYEYNVSLRIKMRRGKATWSDPYTIAFRTLPKAPEVPPTVDMSSFYLNGTHLRLFWHPVAEYHRNGSNFHYIVKHMQQNGVAINRSAIHTEVSTAAFSCDGTYSCEFSIWSSNEMGVSLLNSRVYVPALPKNYDSHTPLGIRNVYHALDRNYTLFWNAPQDAKYLENYTVFWCQPKSVASNECYNIIDFTHLDKNARNFTIQQNQSVVLAVAANYPNFYTGMHWAKCTADVSNDLEKLEPEIVDKKAYSMTVRWSSERVCASLIKGYKIEYCRTKFTTNLKCIDKIVHLNVDKRDNKYEITNLEPNSVYKMQMFMYSDEKKGPLSDVLVMSTQEAASAPPRNLTYAEVTSQSVSLAWLAPEKANGKIRYYIITYNRENNILKCNNTIGPNCFNLSHSENHFNIEHLSHTLTNLSSFTRYIICIKAYTVAESLPSNCVNVKTFVGVPTSPTQVKVDDADDIAIRWRKPEVPSGRVDYYEVIVETKLQDTIQSRYISRIANGMQCTIRKPNCDNTNIKYTISVRSVNIAYANETDEKLFHHYNNSQRYDNYINGENEDLGCMEAATPQLYKDAMNGANKQSIEYRSVEVNVFNSICIAMVKADGKLWLIILCIIMGTAGLVIGGLFIYRRCHQMASINCKIPDTFEDLVKRNDDKILRTLEHTAAEHSDETKQKNSSEYGRLLPSISNDTEYSYDGSDRSWTIGSKSTYCPSIDSPTDYCVQDPMTIANTQFLHTVPETGYVIMNTPTADMSAQPKESTNVASVFNPTIMSNGYVRPNDLPQNMVEKPFTIKCPFGATDGYVQPNSCQT</sequence>
<feature type="compositionally biased region" description="Basic and acidic residues" evidence="2">
    <location>
        <begin position="951"/>
        <end position="964"/>
    </location>
</feature>
<dbReference type="Pfam" id="PF00041">
    <property type="entry name" value="fn3"/>
    <property type="match status" value="2"/>
</dbReference>
<dbReference type="PANTHER" id="PTHR46708">
    <property type="entry name" value="TENASCIN"/>
    <property type="match status" value="1"/>
</dbReference>
<keyword evidence="3" id="KW-0812">Transmembrane</keyword>
<keyword evidence="6" id="KW-0675">Receptor</keyword>
<feature type="transmembrane region" description="Helical" evidence="3">
    <location>
        <begin position="895"/>
        <end position="917"/>
    </location>
</feature>
<feature type="domain" description="Fibronectin type-III" evidence="5">
    <location>
        <begin position="527"/>
        <end position="626"/>
    </location>
</feature>
<gene>
    <name evidence="6" type="primary">DOME</name>
</gene>
<evidence type="ECO:0000256" key="3">
    <source>
        <dbReference type="SAM" id="Phobius"/>
    </source>
</evidence>
<dbReference type="PROSITE" id="PS50853">
    <property type="entry name" value="FN3"/>
    <property type="match status" value="2"/>
</dbReference>
<organism evidence="6">
    <name type="scientific">Ceratitis capitata</name>
    <name type="common">Mediterranean fruit fly</name>
    <name type="synonym">Tephritis capitata</name>
    <dbReference type="NCBI Taxonomy" id="7213"/>
    <lineage>
        <taxon>Eukaryota</taxon>
        <taxon>Metazoa</taxon>
        <taxon>Ecdysozoa</taxon>
        <taxon>Arthropoda</taxon>
        <taxon>Hexapoda</taxon>
        <taxon>Insecta</taxon>
        <taxon>Pterygota</taxon>
        <taxon>Neoptera</taxon>
        <taxon>Endopterygota</taxon>
        <taxon>Diptera</taxon>
        <taxon>Brachycera</taxon>
        <taxon>Muscomorpha</taxon>
        <taxon>Tephritoidea</taxon>
        <taxon>Tephritidae</taxon>
        <taxon>Ceratitis</taxon>
        <taxon>Ceratitis</taxon>
    </lineage>
</organism>
<dbReference type="InterPro" id="IPR003961">
    <property type="entry name" value="FN3_dom"/>
</dbReference>
<dbReference type="InterPro" id="IPR050991">
    <property type="entry name" value="ECM_Regulatory_Proteins"/>
</dbReference>
<dbReference type="CDD" id="cd00063">
    <property type="entry name" value="FN3"/>
    <property type="match status" value="3"/>
</dbReference>
<protein>
    <submittedName>
        <fullName evidence="6">Cytokine receptor</fullName>
    </submittedName>
</protein>
<dbReference type="OrthoDB" id="6381660at2759"/>
<evidence type="ECO:0000313" key="6">
    <source>
        <dbReference type="EMBL" id="JAB92925.1"/>
    </source>
</evidence>
<reference evidence="6" key="1">
    <citation type="submission" date="2013-07" db="EMBL/GenBank/DDBJ databases">
        <authorList>
            <person name="Geib S."/>
        </authorList>
    </citation>
    <scope>NUCLEOTIDE SEQUENCE</scope>
</reference>
<evidence type="ECO:0000256" key="1">
    <source>
        <dbReference type="ARBA" id="ARBA00022737"/>
    </source>
</evidence>
<evidence type="ECO:0000259" key="5">
    <source>
        <dbReference type="PROSITE" id="PS50853"/>
    </source>
</evidence>
<evidence type="ECO:0000256" key="2">
    <source>
        <dbReference type="SAM" id="MobiDB-lite"/>
    </source>
</evidence>
<dbReference type="AlphaFoldDB" id="W8AVJ8"/>